<dbReference type="Proteomes" id="UP000032141">
    <property type="component" value="Chromosome C1"/>
</dbReference>
<dbReference type="PANTHER" id="PTHR45023">
    <property type="match status" value="1"/>
</dbReference>
<organism evidence="3 4">
    <name type="scientific">Brassica oleracea var. oleracea</name>
    <dbReference type="NCBI Taxonomy" id="109376"/>
    <lineage>
        <taxon>Eukaryota</taxon>
        <taxon>Viridiplantae</taxon>
        <taxon>Streptophyta</taxon>
        <taxon>Embryophyta</taxon>
        <taxon>Tracheophyta</taxon>
        <taxon>Spermatophyta</taxon>
        <taxon>Magnoliopsida</taxon>
        <taxon>eudicotyledons</taxon>
        <taxon>Gunneridae</taxon>
        <taxon>Pentapetalae</taxon>
        <taxon>rosids</taxon>
        <taxon>malvids</taxon>
        <taxon>Brassicales</taxon>
        <taxon>Brassicaceae</taxon>
        <taxon>Brassiceae</taxon>
        <taxon>Brassica</taxon>
    </lineage>
</organism>
<feature type="domain" description="No apical meristem-associated C-terminal" evidence="2">
    <location>
        <begin position="242"/>
        <end position="340"/>
    </location>
</feature>
<feature type="region of interest" description="Disordered" evidence="1">
    <location>
        <begin position="134"/>
        <end position="157"/>
    </location>
</feature>
<name>A0A0D3ADP6_BRAOL</name>
<dbReference type="Pfam" id="PF14303">
    <property type="entry name" value="NAM-associated"/>
    <property type="match status" value="1"/>
</dbReference>
<reference evidence="3 4" key="1">
    <citation type="journal article" date="2014" name="Genome Biol.">
        <title>Transcriptome and methylome profiling reveals relics of genome dominance in the mesopolyploid Brassica oleracea.</title>
        <authorList>
            <person name="Parkin I.A."/>
            <person name="Koh C."/>
            <person name="Tang H."/>
            <person name="Robinson S.J."/>
            <person name="Kagale S."/>
            <person name="Clarke W.E."/>
            <person name="Town C.D."/>
            <person name="Nixon J."/>
            <person name="Krishnakumar V."/>
            <person name="Bidwell S.L."/>
            <person name="Denoeud F."/>
            <person name="Belcram H."/>
            <person name="Links M.G."/>
            <person name="Just J."/>
            <person name="Clarke C."/>
            <person name="Bender T."/>
            <person name="Huebert T."/>
            <person name="Mason A.S."/>
            <person name="Pires J.C."/>
            <person name="Barker G."/>
            <person name="Moore J."/>
            <person name="Walley P.G."/>
            <person name="Manoli S."/>
            <person name="Batley J."/>
            <person name="Edwards D."/>
            <person name="Nelson M.N."/>
            <person name="Wang X."/>
            <person name="Paterson A.H."/>
            <person name="King G."/>
            <person name="Bancroft I."/>
            <person name="Chalhoub B."/>
            <person name="Sharpe A.G."/>
        </authorList>
    </citation>
    <scope>NUCLEOTIDE SEQUENCE</scope>
    <source>
        <strain evidence="3 4">cv. TO1000</strain>
    </source>
</reference>
<feature type="compositionally biased region" description="Basic and acidic residues" evidence="1">
    <location>
        <begin position="147"/>
        <end position="157"/>
    </location>
</feature>
<dbReference type="Gramene" id="Bo1g134350.1">
    <property type="protein sequence ID" value="Bo1g134350.1"/>
    <property type="gene ID" value="Bo1g134350"/>
</dbReference>
<reference evidence="3" key="2">
    <citation type="submission" date="2015-03" db="UniProtKB">
        <authorList>
            <consortium name="EnsemblPlants"/>
        </authorList>
    </citation>
    <scope>IDENTIFICATION</scope>
</reference>
<proteinExistence type="predicted"/>
<evidence type="ECO:0000256" key="1">
    <source>
        <dbReference type="SAM" id="MobiDB-lite"/>
    </source>
</evidence>
<dbReference type="AlphaFoldDB" id="A0A0D3ADP6"/>
<protein>
    <recommendedName>
        <fullName evidence="2">No apical meristem-associated C-terminal domain-containing protein</fullName>
    </recommendedName>
</protein>
<dbReference type="STRING" id="109376.A0A0D3ADP6"/>
<accession>A0A0D3ADP6</accession>
<evidence type="ECO:0000313" key="3">
    <source>
        <dbReference type="EnsemblPlants" id="Bo1g134350.1"/>
    </source>
</evidence>
<evidence type="ECO:0000259" key="2">
    <source>
        <dbReference type="Pfam" id="PF14303"/>
    </source>
</evidence>
<sequence>MSFSPSSREINLASSSILDQSIAALEFHHLISSFYSEISSHLISFLSKRRRLEEKARIEGRMKLRQHARLAVRVSLLLIHYGINTNVRDGFTIIKASVFYFRKQQCSLQNLLNSQQPNTSFSFLNREPSIEVTSSDAKWAEDDTEDEHTVSDRKERQKWSPTEDIALISAWLNTSKDPVVGMSRKQSCFGNGLQVILHHVQRLLVCKREGQHNVNKARKQKSSGQSEDDVLKMAHEIFFKVKFTLEHAWLELRHDQKWCGASETKDKVSSKRRKLNDQSQQSASSVPGCDGEDEASARPIGVKAAKGKGKSKAKTSDKAVEFQGIWEIKQRDFELKEKLNKQKLLDSLIAKTEPLDELEISFKNKLITDMLLS</sequence>
<dbReference type="PANTHER" id="PTHR45023:SF4">
    <property type="entry name" value="GLYCINE-RICH PROTEIN-RELATED"/>
    <property type="match status" value="1"/>
</dbReference>
<dbReference type="EnsemblPlants" id="Bo1g134350.1">
    <property type="protein sequence ID" value="Bo1g134350.1"/>
    <property type="gene ID" value="Bo1g134350"/>
</dbReference>
<dbReference type="InterPro" id="IPR029466">
    <property type="entry name" value="NAM-associated_C"/>
</dbReference>
<dbReference type="HOGENOM" id="CLU_012390_0_0_1"/>
<keyword evidence="4" id="KW-1185">Reference proteome</keyword>
<feature type="region of interest" description="Disordered" evidence="1">
    <location>
        <begin position="262"/>
        <end position="313"/>
    </location>
</feature>
<evidence type="ECO:0000313" key="4">
    <source>
        <dbReference type="Proteomes" id="UP000032141"/>
    </source>
</evidence>